<dbReference type="InterPro" id="IPR038729">
    <property type="entry name" value="Rad50/SbcC_AAA"/>
</dbReference>
<dbReference type="EMBL" id="JABMCB010000169">
    <property type="protein sequence ID" value="NUU75240.1"/>
    <property type="molecule type" value="Genomic_DNA"/>
</dbReference>
<protein>
    <submittedName>
        <fullName evidence="2">AAA family ATPase</fullName>
    </submittedName>
</protein>
<dbReference type="GO" id="GO:0016887">
    <property type="term" value="F:ATP hydrolysis activity"/>
    <property type="evidence" value="ECO:0007669"/>
    <property type="project" value="InterPro"/>
</dbReference>
<accession>A0A7Y6BUI5</accession>
<sequence>MIYGFELRKLRIIGNDEKASEVSFKSGLNVIAGPSNTGKTYIFECINFMLGGTELPEPIDEAKEYHTVQLEIISRNNQVYTLERGLTGGKVKKYNSAISEIESNSKFTELAQKHAKKESVSSFLMKLSGFINTELFVIDRLSNQVRQFLCERFVSGSPAQAFSGSVVNQIQ</sequence>
<dbReference type="GO" id="GO:0006302">
    <property type="term" value="P:double-strand break repair"/>
    <property type="evidence" value="ECO:0007669"/>
    <property type="project" value="InterPro"/>
</dbReference>
<dbReference type="InterPro" id="IPR027417">
    <property type="entry name" value="P-loop_NTPase"/>
</dbReference>
<dbReference type="Gene3D" id="3.40.50.300">
    <property type="entry name" value="P-loop containing nucleotide triphosphate hydrolases"/>
    <property type="match status" value="1"/>
</dbReference>
<organism evidence="2 3">
    <name type="scientific">Paenibacillus xylanilyticus</name>
    <dbReference type="NCBI Taxonomy" id="248903"/>
    <lineage>
        <taxon>Bacteria</taxon>
        <taxon>Bacillati</taxon>
        <taxon>Bacillota</taxon>
        <taxon>Bacilli</taxon>
        <taxon>Bacillales</taxon>
        <taxon>Paenibacillaceae</taxon>
        <taxon>Paenibacillus</taxon>
    </lineage>
</organism>
<comment type="caution">
    <text evidence="2">The sequence shown here is derived from an EMBL/GenBank/DDBJ whole genome shotgun (WGS) entry which is preliminary data.</text>
</comment>
<evidence type="ECO:0000259" key="1">
    <source>
        <dbReference type="Pfam" id="PF13476"/>
    </source>
</evidence>
<proteinExistence type="predicted"/>
<dbReference type="AlphaFoldDB" id="A0A7Y6BUI5"/>
<dbReference type="Proteomes" id="UP000526125">
    <property type="component" value="Unassembled WGS sequence"/>
</dbReference>
<name>A0A7Y6BUI5_9BACL</name>
<evidence type="ECO:0000313" key="3">
    <source>
        <dbReference type="Proteomes" id="UP000526125"/>
    </source>
</evidence>
<dbReference type="Pfam" id="PF13476">
    <property type="entry name" value="AAA_23"/>
    <property type="match status" value="1"/>
</dbReference>
<evidence type="ECO:0000313" key="2">
    <source>
        <dbReference type="EMBL" id="NUU75240.1"/>
    </source>
</evidence>
<dbReference type="RefSeq" id="WP_175395086.1">
    <property type="nucleotide sequence ID" value="NZ_JABMCB010000169.1"/>
</dbReference>
<dbReference type="SUPFAM" id="SSF52540">
    <property type="entry name" value="P-loop containing nucleoside triphosphate hydrolases"/>
    <property type="match status" value="1"/>
</dbReference>
<reference evidence="2 3" key="1">
    <citation type="submission" date="2020-05" db="EMBL/GenBank/DDBJ databases">
        <title>Genome Sequencing of Type Strains.</title>
        <authorList>
            <person name="Lemaire J.F."/>
            <person name="Inderbitzin P."/>
            <person name="Gregorio O.A."/>
            <person name="Collins S.B."/>
            <person name="Wespe N."/>
            <person name="Knight-Connoni V."/>
        </authorList>
    </citation>
    <scope>NUCLEOTIDE SEQUENCE [LARGE SCALE GENOMIC DNA]</scope>
    <source>
        <strain evidence="2 3">LMG 21957</strain>
    </source>
</reference>
<keyword evidence="3" id="KW-1185">Reference proteome</keyword>
<gene>
    <name evidence="2" type="ORF">HP552_08345</name>
</gene>
<feature type="domain" description="Rad50/SbcC-type AAA" evidence="1">
    <location>
        <begin position="20"/>
        <end position="133"/>
    </location>
</feature>